<dbReference type="PANTHER" id="PTHR10954">
    <property type="entry name" value="RIBONUCLEASE H2 SUBUNIT A"/>
    <property type="match status" value="1"/>
</dbReference>
<dbReference type="CDD" id="cd06590">
    <property type="entry name" value="RNase_HII_bacteria_HIII_like"/>
    <property type="match status" value="1"/>
</dbReference>
<dbReference type="InterPro" id="IPR012337">
    <property type="entry name" value="RNaseH-like_sf"/>
</dbReference>
<keyword evidence="8 14" id="KW-0963">Cytoplasm</keyword>
<dbReference type="GO" id="GO:0003723">
    <property type="term" value="F:RNA binding"/>
    <property type="evidence" value="ECO:0007669"/>
    <property type="project" value="UniProtKB-UniRule"/>
</dbReference>
<dbReference type="PROSITE" id="PS51975">
    <property type="entry name" value="RNASE_H_2"/>
    <property type="match status" value="1"/>
</dbReference>
<dbReference type="GO" id="GO:0043137">
    <property type="term" value="P:DNA replication, removal of RNA primer"/>
    <property type="evidence" value="ECO:0007669"/>
    <property type="project" value="TreeGrafter"/>
</dbReference>
<comment type="catalytic activity">
    <reaction evidence="1 14 15">
        <text>Endonucleolytic cleavage to 5'-phosphomonoester.</text>
        <dbReference type="EC" id="3.1.26.4"/>
    </reaction>
</comment>
<organism evidence="17 18">
    <name type="scientific">Erysipelothrix larvae</name>
    <dbReference type="NCBI Taxonomy" id="1514105"/>
    <lineage>
        <taxon>Bacteria</taxon>
        <taxon>Bacillati</taxon>
        <taxon>Bacillota</taxon>
        <taxon>Erysipelotrichia</taxon>
        <taxon>Erysipelotrichales</taxon>
        <taxon>Erysipelotrichaceae</taxon>
        <taxon>Erysipelothrix</taxon>
    </lineage>
</organism>
<dbReference type="InterPro" id="IPR001352">
    <property type="entry name" value="RNase_HII/HIII"/>
</dbReference>
<evidence type="ECO:0000256" key="4">
    <source>
        <dbReference type="ARBA" id="ARBA00004496"/>
    </source>
</evidence>
<dbReference type="PANTHER" id="PTHR10954:SF23">
    <property type="entry name" value="RIBONUCLEASE"/>
    <property type="match status" value="1"/>
</dbReference>
<dbReference type="InterPro" id="IPR024568">
    <property type="entry name" value="RNase_HIII_N"/>
</dbReference>
<dbReference type="Gene3D" id="3.30.420.10">
    <property type="entry name" value="Ribonuclease H-like superfamily/Ribonuclease H"/>
    <property type="match status" value="1"/>
</dbReference>
<keyword evidence="9 14" id="KW-0540">Nuclease</keyword>
<sequence>METKSLTLTQKQIDDLKVRHKDASFRYDIAHTQFQLKGSDYTITVYTSCKVVFQGENLDLILSPYAPTSSSKPSTKPLTPHLPMAGSDEVGTGDYFGPVTVCACIVTQENANHLPLDLILDSKLMKDDVIMNIAPQLMDVLDYSLLILDNKTYNDTHKIYNLNQIKARLHNQAYLHLSKKAPMPPLAVVDQFMPKDAYYKALKGIDAYTPLHFETKAEQKYLAVACASIIARYAFLHAIEKMGTHYDCTFPKGAGAHVDVFGQQFVKRFGEHVLYDVAKTHFKNTQRIIGS</sequence>
<proteinExistence type="inferred from homology"/>
<dbReference type="InterPro" id="IPR004641">
    <property type="entry name" value="RNase_HIII"/>
</dbReference>
<dbReference type="Proteomes" id="UP000063781">
    <property type="component" value="Chromosome"/>
</dbReference>
<comment type="cofactor">
    <cofactor evidence="14 15">
        <name>Mn(2+)</name>
        <dbReference type="ChEBI" id="CHEBI:29035"/>
    </cofactor>
    <cofactor evidence="14 15">
        <name>Mg(2+)</name>
        <dbReference type="ChEBI" id="CHEBI:18420"/>
    </cofactor>
    <text evidence="14 15">Manganese or magnesium. Binds 1 divalent metal ion per monomer in the absence of substrate. May bind a second metal ion after substrate binding.</text>
</comment>
<comment type="function">
    <text evidence="3 14">Endonuclease that specifically degrades the RNA of RNA-DNA hybrids.</text>
</comment>
<feature type="binding site" evidence="14 15">
    <location>
        <position position="88"/>
    </location>
    <ligand>
        <name>a divalent metal cation</name>
        <dbReference type="ChEBI" id="CHEBI:60240"/>
    </ligand>
</feature>
<comment type="cofactor">
    <cofactor evidence="2">
        <name>Mg(2+)</name>
        <dbReference type="ChEBI" id="CHEBI:18420"/>
    </cofactor>
</comment>
<evidence type="ECO:0000256" key="3">
    <source>
        <dbReference type="ARBA" id="ARBA00004065"/>
    </source>
</evidence>
<name>A0A109UHS7_9FIRM</name>
<dbReference type="NCBIfam" id="TIGR00716">
    <property type="entry name" value="rnhC"/>
    <property type="match status" value="1"/>
</dbReference>
<evidence type="ECO:0000313" key="18">
    <source>
        <dbReference type="Proteomes" id="UP000063781"/>
    </source>
</evidence>
<dbReference type="KEGG" id="erl:AOC36_07685"/>
<dbReference type="GO" id="GO:0032299">
    <property type="term" value="C:ribonuclease H2 complex"/>
    <property type="evidence" value="ECO:0007669"/>
    <property type="project" value="TreeGrafter"/>
</dbReference>
<dbReference type="SUPFAM" id="SSF53098">
    <property type="entry name" value="Ribonuclease H-like"/>
    <property type="match status" value="1"/>
</dbReference>
<evidence type="ECO:0000256" key="7">
    <source>
        <dbReference type="ARBA" id="ARBA00021407"/>
    </source>
</evidence>
<keyword evidence="11 14" id="KW-0255">Endonuclease</keyword>
<evidence type="ECO:0000256" key="10">
    <source>
        <dbReference type="ARBA" id="ARBA00022723"/>
    </source>
</evidence>
<dbReference type="GO" id="GO:0005737">
    <property type="term" value="C:cytoplasm"/>
    <property type="evidence" value="ECO:0007669"/>
    <property type="project" value="UniProtKB-SubCell"/>
</dbReference>
<accession>A0A109UHS7</accession>
<dbReference type="AlphaFoldDB" id="A0A109UHS7"/>
<dbReference type="InterPro" id="IPR024567">
    <property type="entry name" value="RNase_HII/HIII_dom"/>
</dbReference>
<dbReference type="EMBL" id="CP013213">
    <property type="protein sequence ID" value="AMC94653.1"/>
    <property type="molecule type" value="Genomic_DNA"/>
</dbReference>
<evidence type="ECO:0000256" key="13">
    <source>
        <dbReference type="ARBA" id="ARBA00022842"/>
    </source>
</evidence>
<dbReference type="OrthoDB" id="9777935at2"/>
<evidence type="ECO:0000256" key="2">
    <source>
        <dbReference type="ARBA" id="ARBA00001946"/>
    </source>
</evidence>
<evidence type="ECO:0000256" key="5">
    <source>
        <dbReference type="ARBA" id="ARBA00008378"/>
    </source>
</evidence>
<comment type="subcellular location">
    <subcellularLocation>
        <location evidence="4 14">Cytoplasm</location>
    </subcellularLocation>
</comment>
<evidence type="ECO:0000256" key="15">
    <source>
        <dbReference type="PROSITE-ProRule" id="PRU01319"/>
    </source>
</evidence>
<keyword evidence="13 14" id="KW-0460">Magnesium</keyword>
<dbReference type="InterPro" id="IPR012295">
    <property type="entry name" value="TBP_dom_sf"/>
</dbReference>
<keyword evidence="18" id="KW-1185">Reference proteome</keyword>
<gene>
    <name evidence="14" type="primary">rnhC</name>
    <name evidence="17" type="ORF">AOC36_07685</name>
</gene>
<evidence type="ECO:0000256" key="9">
    <source>
        <dbReference type="ARBA" id="ARBA00022722"/>
    </source>
</evidence>
<evidence type="ECO:0000256" key="1">
    <source>
        <dbReference type="ARBA" id="ARBA00000077"/>
    </source>
</evidence>
<comment type="similarity">
    <text evidence="5 14">Belongs to the RNase HII family. RnhC subfamily.</text>
</comment>
<evidence type="ECO:0000313" key="17">
    <source>
        <dbReference type="EMBL" id="AMC94653.1"/>
    </source>
</evidence>
<dbReference type="GO" id="GO:0004523">
    <property type="term" value="F:RNA-DNA hybrid ribonuclease activity"/>
    <property type="evidence" value="ECO:0007669"/>
    <property type="project" value="UniProtKB-UniRule"/>
</dbReference>
<evidence type="ECO:0000256" key="12">
    <source>
        <dbReference type="ARBA" id="ARBA00022801"/>
    </source>
</evidence>
<dbReference type="RefSeq" id="WP_067634600.1">
    <property type="nucleotide sequence ID" value="NZ_CP013213.1"/>
</dbReference>
<reference evidence="17 18" key="1">
    <citation type="submission" date="2015-10" db="EMBL/GenBank/DDBJ databases">
        <title>Erysipelothrix larvae sp. LV19 isolated from the larval gut of the rhinoceros beetle, Trypoxylus dichotomus.</title>
        <authorList>
            <person name="Lim S."/>
            <person name="Kim B.-C."/>
        </authorList>
    </citation>
    <scope>NUCLEOTIDE SEQUENCE [LARGE SCALE GENOMIC DNA]</scope>
    <source>
        <strain evidence="17 18">LV19</strain>
    </source>
</reference>
<dbReference type="Pfam" id="PF01351">
    <property type="entry name" value="RNase_HII"/>
    <property type="match status" value="1"/>
</dbReference>
<dbReference type="InterPro" id="IPR036397">
    <property type="entry name" value="RNaseH_sf"/>
</dbReference>
<evidence type="ECO:0000259" key="16">
    <source>
        <dbReference type="PROSITE" id="PS51975"/>
    </source>
</evidence>
<dbReference type="EC" id="3.1.26.4" evidence="6 14"/>
<dbReference type="STRING" id="1514105.AOC36_07685"/>
<protein>
    <recommendedName>
        <fullName evidence="7 14">Ribonuclease HIII</fullName>
        <shortName evidence="14">RNase HIII</shortName>
        <ecNumber evidence="6 14">3.1.26.4</ecNumber>
    </recommendedName>
</protein>
<dbReference type="HAMAP" id="MF_00053">
    <property type="entry name" value="RNase_HIII"/>
    <property type="match status" value="1"/>
</dbReference>
<dbReference type="GO" id="GO:0000287">
    <property type="term" value="F:magnesium ion binding"/>
    <property type="evidence" value="ECO:0007669"/>
    <property type="project" value="UniProtKB-UniRule"/>
</dbReference>
<evidence type="ECO:0000256" key="11">
    <source>
        <dbReference type="ARBA" id="ARBA00022759"/>
    </source>
</evidence>
<dbReference type="GO" id="GO:0006298">
    <property type="term" value="P:mismatch repair"/>
    <property type="evidence" value="ECO:0007669"/>
    <property type="project" value="TreeGrafter"/>
</dbReference>
<keyword evidence="10 14" id="KW-0479">Metal-binding</keyword>
<evidence type="ECO:0000256" key="6">
    <source>
        <dbReference type="ARBA" id="ARBA00012180"/>
    </source>
</evidence>
<dbReference type="Pfam" id="PF11858">
    <property type="entry name" value="DUF3378"/>
    <property type="match status" value="1"/>
</dbReference>
<evidence type="ECO:0000256" key="14">
    <source>
        <dbReference type="HAMAP-Rule" id="MF_00053"/>
    </source>
</evidence>
<evidence type="ECO:0000256" key="8">
    <source>
        <dbReference type="ARBA" id="ARBA00022490"/>
    </source>
</evidence>
<feature type="binding site" evidence="14 15">
    <location>
        <position position="190"/>
    </location>
    <ligand>
        <name>a divalent metal cation</name>
        <dbReference type="ChEBI" id="CHEBI:60240"/>
    </ligand>
</feature>
<keyword evidence="12 14" id="KW-0378">Hydrolase</keyword>
<dbReference type="Gene3D" id="3.30.310.10">
    <property type="entry name" value="TATA-Binding Protein"/>
    <property type="match status" value="1"/>
</dbReference>
<feature type="binding site" evidence="14 15">
    <location>
        <position position="89"/>
    </location>
    <ligand>
        <name>a divalent metal cation</name>
        <dbReference type="ChEBI" id="CHEBI:60240"/>
    </ligand>
</feature>
<feature type="domain" description="RNase H type-2" evidence="16">
    <location>
        <begin position="82"/>
        <end position="291"/>
    </location>
</feature>
<dbReference type="PIRSF" id="PIRSF037748">
    <property type="entry name" value="RnhC"/>
    <property type="match status" value="1"/>
</dbReference>